<sequence>MKIFRESSFFKEKRADALPSPADVRAMNDASGNPRATRFNRPPPVIIPSLGLVVKYGADVTILEAQTQIMLREQLQNRVPVPEIFGWAQDAEQTFLYMSFIEGEMLMERWGGLNKDERRAICEELGRFVKMIRSLEQDRHAPYIGSLGRQPLNDIFLKDYPDLAGPFQGTTAVEQFHNTCGIKISSEVPIVFTHNDLLPPNIIVSPGRDPKVAAIIDWGQAGWYPAYWEYCKARWITLNPRLFNVAFQEDWRVKYVPMILDPVDDETCYHPWIYFALSHI</sequence>
<proteinExistence type="predicted"/>
<dbReference type="EMBL" id="JAAAPU010000167">
    <property type="protein sequence ID" value="KAF4200907.1"/>
    <property type="molecule type" value="Genomic_DNA"/>
</dbReference>
<dbReference type="InterPro" id="IPR051678">
    <property type="entry name" value="AGP_Transferase"/>
</dbReference>
<dbReference type="PANTHER" id="PTHR21310">
    <property type="entry name" value="AMINOGLYCOSIDE PHOSPHOTRANSFERASE-RELATED-RELATED"/>
    <property type="match status" value="1"/>
</dbReference>
<dbReference type="InterPro" id="IPR011009">
    <property type="entry name" value="Kinase-like_dom_sf"/>
</dbReference>
<evidence type="ECO:0000313" key="2">
    <source>
        <dbReference type="EMBL" id="GFF75875.1"/>
    </source>
</evidence>
<dbReference type="PANTHER" id="PTHR21310:SF54">
    <property type="entry name" value="AMINOGLYCOSIDE PHOSPHOTRANSFERASE DOMAIN-CONTAINING PROTEIN"/>
    <property type="match status" value="1"/>
</dbReference>
<evidence type="ECO:0000313" key="3">
    <source>
        <dbReference type="EMBL" id="KAF4200907.1"/>
    </source>
</evidence>
<accession>A0AAN6BKG1</accession>
<dbReference type="EMBL" id="BLKI01000022">
    <property type="protein sequence ID" value="GFF75875.1"/>
    <property type="molecule type" value="Genomic_DNA"/>
</dbReference>
<reference evidence="3" key="1">
    <citation type="journal article" date="2020" name="bioRxiv">
        <title>Genomic and phenotypic heterogeneity of clinical isolates of the human pathogens Aspergillus fumigatus, Aspergillus lentulus and Aspergillus fumigatiaffinis.</title>
        <authorList>
            <person name="dos Santos R.A.C."/>
            <person name="Steenwyk J.L."/>
            <person name="Rivero-Menendez O."/>
            <person name="Mead M.E."/>
            <person name="Silva L.P."/>
            <person name="Bastos R.W."/>
            <person name="Alastruey-Izquierdo A."/>
            <person name="Goldman G.H."/>
            <person name="Rokas A."/>
        </authorList>
    </citation>
    <scope>NUCLEOTIDE SEQUENCE</scope>
    <source>
        <strain evidence="3">CNM-CM8927</strain>
    </source>
</reference>
<keyword evidence="4" id="KW-1185">Reference proteome</keyword>
<reference evidence="3" key="3">
    <citation type="submission" date="2020-04" db="EMBL/GenBank/DDBJ databases">
        <authorList>
            <person name="Santos R.A.C."/>
            <person name="Steenwyk J.L."/>
            <person name="Rivero-Menendez O."/>
            <person name="Mead M.E."/>
            <person name="Silva L.P."/>
            <person name="Bastos R.W."/>
            <person name="Alastruey-Izquierdo A."/>
            <person name="Goldman G.H."/>
            <person name="Rokas A."/>
        </authorList>
    </citation>
    <scope>NUCLEOTIDE SEQUENCE</scope>
    <source>
        <strain evidence="3">CNM-CM8927</strain>
    </source>
</reference>
<dbReference type="Proteomes" id="UP000649114">
    <property type="component" value="Unassembled WGS sequence"/>
</dbReference>
<dbReference type="InterPro" id="IPR002575">
    <property type="entry name" value="Aminoglycoside_PTrfase"/>
</dbReference>
<name>A0AAN6BKG1_ASPLE</name>
<protein>
    <recommendedName>
        <fullName evidence="1">Aminoglycoside phosphotransferase domain-containing protein</fullName>
    </recommendedName>
</protein>
<evidence type="ECO:0000259" key="1">
    <source>
        <dbReference type="Pfam" id="PF01636"/>
    </source>
</evidence>
<dbReference type="Proteomes" id="UP000465220">
    <property type="component" value="Unassembled WGS sequence"/>
</dbReference>
<dbReference type="Pfam" id="PF01636">
    <property type="entry name" value="APH"/>
    <property type="match status" value="1"/>
</dbReference>
<reference evidence="2 4" key="2">
    <citation type="submission" date="2020-01" db="EMBL/GenBank/DDBJ databases">
        <title>Draft genome sequence of Aspergillus lentulus IFM 60648.</title>
        <authorList>
            <person name="Takahashi H."/>
            <person name="Yaguchi T."/>
        </authorList>
    </citation>
    <scope>NUCLEOTIDE SEQUENCE [LARGE SCALE GENOMIC DNA]</scope>
    <source>
        <strain evidence="2 4">IFM 60648</strain>
    </source>
</reference>
<feature type="domain" description="Aminoglycoside phosphotransferase" evidence="1">
    <location>
        <begin position="67"/>
        <end position="234"/>
    </location>
</feature>
<dbReference type="CDD" id="cd05120">
    <property type="entry name" value="APH_ChoK_like"/>
    <property type="match status" value="1"/>
</dbReference>
<dbReference type="AlphaFoldDB" id="A0AAN6BKG1"/>
<gene>
    <name evidence="3" type="ORF">CNMCM8927_002320</name>
    <name evidence="2" type="ORF">IFM60648_04559</name>
</gene>
<evidence type="ECO:0000313" key="4">
    <source>
        <dbReference type="Proteomes" id="UP000465220"/>
    </source>
</evidence>
<comment type="caution">
    <text evidence="3">The sequence shown here is derived from an EMBL/GenBank/DDBJ whole genome shotgun (WGS) entry which is preliminary data.</text>
</comment>
<organism evidence="3 5">
    <name type="scientific">Aspergillus lentulus</name>
    <dbReference type="NCBI Taxonomy" id="293939"/>
    <lineage>
        <taxon>Eukaryota</taxon>
        <taxon>Fungi</taxon>
        <taxon>Dikarya</taxon>
        <taxon>Ascomycota</taxon>
        <taxon>Pezizomycotina</taxon>
        <taxon>Eurotiomycetes</taxon>
        <taxon>Eurotiomycetidae</taxon>
        <taxon>Eurotiales</taxon>
        <taxon>Aspergillaceae</taxon>
        <taxon>Aspergillus</taxon>
        <taxon>Aspergillus subgen. Fumigati</taxon>
    </lineage>
</organism>
<dbReference type="SUPFAM" id="SSF56112">
    <property type="entry name" value="Protein kinase-like (PK-like)"/>
    <property type="match status" value="1"/>
</dbReference>
<dbReference type="Gene3D" id="3.90.1200.10">
    <property type="match status" value="1"/>
</dbReference>
<evidence type="ECO:0000313" key="5">
    <source>
        <dbReference type="Proteomes" id="UP000649114"/>
    </source>
</evidence>